<comment type="caution">
    <text evidence="2">The sequence shown here is derived from an EMBL/GenBank/DDBJ whole genome shotgun (WGS) entry which is preliminary data.</text>
</comment>
<dbReference type="AlphaFoldDB" id="A0A6P1DGX5"/>
<keyword evidence="1" id="KW-0472">Membrane</keyword>
<reference evidence="2 3" key="1">
    <citation type="submission" date="2020-01" db="EMBL/GenBank/DDBJ databases">
        <title>Genetics and antimicrobial susceptibilities of Nocardia species isolated from the soil; a comparison with species isolated from humans.</title>
        <authorList>
            <person name="Carrasco G."/>
            <person name="Monzon S."/>
            <person name="Sansegundo M."/>
            <person name="Garcia E."/>
            <person name="Garrido N."/>
            <person name="Medina M.J."/>
            <person name="Villalon P."/>
            <person name="Ramirez-Arocha A.C."/>
            <person name="Jimenez P."/>
            <person name="Cuesta I."/>
            <person name="Valdezate S."/>
        </authorList>
    </citation>
    <scope>NUCLEOTIDE SEQUENCE [LARGE SCALE GENOMIC DNA]</scope>
    <source>
        <strain evidence="2 3">CNM20110639</strain>
    </source>
</reference>
<proteinExistence type="predicted"/>
<keyword evidence="1" id="KW-1133">Transmembrane helix</keyword>
<protein>
    <submittedName>
        <fullName evidence="2">MFS transporter</fullName>
    </submittedName>
</protein>
<dbReference type="EMBL" id="JAAGUZ010000287">
    <property type="protein sequence ID" value="NEW48404.1"/>
    <property type="molecule type" value="Genomic_DNA"/>
</dbReference>
<evidence type="ECO:0000313" key="3">
    <source>
        <dbReference type="Proteomes" id="UP000468928"/>
    </source>
</evidence>
<name>A0A6P1DGX5_9NOCA</name>
<gene>
    <name evidence="2" type="ORF">GV789_29050</name>
</gene>
<feature type="transmembrane region" description="Helical" evidence="1">
    <location>
        <begin position="12"/>
        <end position="37"/>
    </location>
</feature>
<evidence type="ECO:0000313" key="2">
    <source>
        <dbReference type="EMBL" id="NEW48404.1"/>
    </source>
</evidence>
<evidence type="ECO:0000256" key="1">
    <source>
        <dbReference type="SAM" id="Phobius"/>
    </source>
</evidence>
<keyword evidence="1" id="KW-0812">Transmembrane</keyword>
<dbReference type="Proteomes" id="UP000468928">
    <property type="component" value="Unassembled WGS sequence"/>
</dbReference>
<organism evidence="2 3">
    <name type="scientific">Nocardia cyriacigeorgica</name>
    <dbReference type="NCBI Taxonomy" id="135487"/>
    <lineage>
        <taxon>Bacteria</taxon>
        <taxon>Bacillati</taxon>
        <taxon>Actinomycetota</taxon>
        <taxon>Actinomycetes</taxon>
        <taxon>Mycobacteriales</taxon>
        <taxon>Nocardiaceae</taxon>
        <taxon>Nocardia</taxon>
    </lineage>
</organism>
<sequence>LSSVGSSDSYVYGVLPGLLVTALGCGLTLPALTVVALSGTSGSSVRVSTAANATASTAASTSGIVEAA</sequence>
<accession>A0A6P1DGX5</accession>
<dbReference type="RefSeq" id="WP_218584253.1">
    <property type="nucleotide sequence ID" value="NZ_JAAGUZ010000287.1"/>
</dbReference>
<feature type="non-terminal residue" evidence="2">
    <location>
        <position position="1"/>
    </location>
</feature>